<evidence type="ECO:0000256" key="7">
    <source>
        <dbReference type="SAM" id="MobiDB-lite"/>
    </source>
</evidence>
<dbReference type="GO" id="GO:0046872">
    <property type="term" value="F:metal ion binding"/>
    <property type="evidence" value="ECO:0007669"/>
    <property type="project" value="UniProtKB-KW"/>
</dbReference>
<dbReference type="SUPFAM" id="SSF53300">
    <property type="entry name" value="vWA-like"/>
    <property type="match status" value="1"/>
</dbReference>
<feature type="region of interest" description="Disordered" evidence="7">
    <location>
        <begin position="1"/>
        <end position="33"/>
    </location>
</feature>
<evidence type="ECO:0000259" key="8">
    <source>
        <dbReference type="PROSITE" id="PS50988"/>
    </source>
</evidence>
<dbReference type="GO" id="GO:1990904">
    <property type="term" value="C:ribonucleoprotein complex"/>
    <property type="evidence" value="ECO:0007669"/>
    <property type="project" value="UniProtKB-KW"/>
</dbReference>
<dbReference type="InterPro" id="IPR040322">
    <property type="entry name" value="TROVE2"/>
</dbReference>
<dbReference type="Pfam" id="PF05731">
    <property type="entry name" value="TROVE"/>
    <property type="match status" value="1"/>
</dbReference>
<keyword evidence="10" id="KW-1185">Reference proteome</keyword>
<evidence type="ECO:0000256" key="5">
    <source>
        <dbReference type="ARBA" id="ARBA00022884"/>
    </source>
</evidence>
<dbReference type="Gene3D" id="3.40.50.410">
    <property type="entry name" value="von Willebrand factor, type A domain"/>
    <property type="match status" value="1"/>
</dbReference>
<comment type="caution">
    <text evidence="9">The sequence shown here is derived from an EMBL/GenBank/DDBJ whole genome shotgun (WGS) entry which is preliminary data.</text>
</comment>
<evidence type="ECO:0000256" key="6">
    <source>
        <dbReference type="ARBA" id="ARBA00023274"/>
    </source>
</evidence>
<proteinExistence type="inferred from homology"/>
<comment type="subcellular location">
    <subcellularLocation>
        <location evidence="1">Cytoplasm</location>
    </subcellularLocation>
</comment>
<dbReference type="PROSITE" id="PS50988">
    <property type="entry name" value="TROVE"/>
    <property type="match status" value="1"/>
</dbReference>
<dbReference type="Proteomes" id="UP000277256">
    <property type="component" value="Unassembled WGS sequence"/>
</dbReference>
<dbReference type="PANTHER" id="PTHR14202">
    <property type="entry name" value="60 KDA RIBONUCLEOPROTEIN SSA/RO"/>
    <property type="match status" value="1"/>
</dbReference>
<feature type="domain" description="TROVE" evidence="8">
    <location>
        <begin position="25"/>
        <end position="352"/>
    </location>
</feature>
<dbReference type="SUPFAM" id="SSF140864">
    <property type="entry name" value="TROVE domain-like"/>
    <property type="match status" value="1"/>
</dbReference>
<reference evidence="9 10" key="1">
    <citation type="submission" date="2018-12" db="EMBL/GenBank/DDBJ databases">
        <title>Glycomyces sp. YIM 121974 draft genome.</title>
        <authorList>
            <person name="Li Q."/>
        </authorList>
    </citation>
    <scope>NUCLEOTIDE SEQUENCE [LARGE SCALE GENOMIC DNA]</scope>
    <source>
        <strain evidence="9 10">YIM 121974</strain>
    </source>
</reference>
<evidence type="ECO:0000256" key="2">
    <source>
        <dbReference type="ARBA" id="ARBA00007814"/>
    </source>
</evidence>
<dbReference type="RefSeq" id="WP_125249081.1">
    <property type="nucleotide sequence ID" value="NZ_RSEB01000005.1"/>
</dbReference>
<keyword evidence="5" id="KW-0694">RNA-binding</keyword>
<dbReference type="PANTHER" id="PTHR14202:SF0">
    <property type="entry name" value="RNA-BINDING PROTEIN RO60"/>
    <property type="match status" value="1"/>
</dbReference>
<keyword evidence="3" id="KW-0963">Cytoplasm</keyword>
<sequence>MAKFNKSPARPVLASPVRSERVPSGRTHEGAPGYARDAKSELFLLAVTNMVGEQTFYETASGRDDRFAELVRDVAVADAEWTARFLAWLRSGANLRSASLVGGLEAARAIAANGVPGGRQIVNSVLQRADEPGEALAYWTASYGRSVPKPVKRGIADAAARLYNERSLLKYDTASKGFRFGDVLNLVHAAAGTERQRDLFQHALDRRYGRDESVPGSLAVIAANRALRSEADSAPEVMLDPDRLREAGMTWEDALSLAGSRLDKGRLWSALIPSMGYMALLRNLRNFDEAGVPDEVAAAVAARLADPAEVERSRQLPMRFLSAYRAAPSLRWGHALEQALDHSLASVPELPGRTLVLVDTSGSMNSGFSRDGTLKRWDAATVFGLALARRCEQADVVSFSNGWGGHPGSMVFPRKRGESLLRAVDRWKDGGFFIGGGTDTEAAVRGHYRRHDRVVILTDEQAHFGGEQDVTTAVPADRMVYTWNLAGYRHGHAPSGTRTRHTFGGLTDAAFAMIGLLEAGRDADWPF</sequence>
<dbReference type="InterPro" id="IPR037214">
    <property type="entry name" value="TROVE_dom_sf"/>
</dbReference>
<evidence type="ECO:0000256" key="4">
    <source>
        <dbReference type="ARBA" id="ARBA00022723"/>
    </source>
</evidence>
<dbReference type="InterPro" id="IPR036465">
    <property type="entry name" value="vWFA_dom_sf"/>
</dbReference>
<dbReference type="AlphaFoldDB" id="A0A426UTF4"/>
<comment type="similarity">
    <text evidence="2">Belongs to the Ro 60 kDa family.</text>
</comment>
<keyword evidence="6" id="KW-0687">Ribonucleoprotein</keyword>
<dbReference type="GO" id="GO:0005737">
    <property type="term" value="C:cytoplasm"/>
    <property type="evidence" value="ECO:0007669"/>
    <property type="project" value="UniProtKB-SubCell"/>
</dbReference>
<dbReference type="EMBL" id="RSEB01000005">
    <property type="protein sequence ID" value="RRR97273.1"/>
    <property type="molecule type" value="Genomic_DNA"/>
</dbReference>
<gene>
    <name evidence="9" type="ORF">EIW28_17800</name>
</gene>
<dbReference type="GO" id="GO:0003723">
    <property type="term" value="F:RNA binding"/>
    <property type="evidence" value="ECO:0007669"/>
    <property type="project" value="UniProtKB-KW"/>
</dbReference>
<evidence type="ECO:0000256" key="3">
    <source>
        <dbReference type="ARBA" id="ARBA00022490"/>
    </source>
</evidence>
<feature type="compositionally biased region" description="Basic and acidic residues" evidence="7">
    <location>
        <begin position="18"/>
        <end position="29"/>
    </location>
</feature>
<evidence type="ECO:0000313" key="10">
    <source>
        <dbReference type="Proteomes" id="UP000277256"/>
    </source>
</evidence>
<dbReference type="InterPro" id="IPR008858">
    <property type="entry name" value="TROVE_dom"/>
</dbReference>
<evidence type="ECO:0000256" key="1">
    <source>
        <dbReference type="ARBA" id="ARBA00004496"/>
    </source>
</evidence>
<dbReference type="OrthoDB" id="208855at2"/>
<accession>A0A426UTF4</accession>
<evidence type="ECO:0000313" key="9">
    <source>
        <dbReference type="EMBL" id="RRR97273.1"/>
    </source>
</evidence>
<keyword evidence="4" id="KW-0479">Metal-binding</keyword>
<protein>
    <submittedName>
        <fullName evidence="9">TROVE domain-containing protein</fullName>
    </submittedName>
</protein>
<organism evidence="9 10">
    <name type="scientific">Glycomyces terrestris</name>
    <dbReference type="NCBI Taxonomy" id="2493553"/>
    <lineage>
        <taxon>Bacteria</taxon>
        <taxon>Bacillati</taxon>
        <taxon>Actinomycetota</taxon>
        <taxon>Actinomycetes</taxon>
        <taxon>Glycomycetales</taxon>
        <taxon>Glycomycetaceae</taxon>
        <taxon>Glycomyces</taxon>
    </lineage>
</organism>
<name>A0A426UTF4_9ACTN</name>